<sequence>MLSSIIIYKALEQEQFSPLCYNNIILNGQQFSYCQKTKQLINILVNRNVLMSTAPQNKQYNLFINSNNVQSSTILSTVSNDYNFAVFGFTQTIQQIQHSVINVTIKFSIYEGALICLQCDISVLNSKLIFIANGHNLSGIMTTSLEKIQLESTSIQYRFHSFQSSGIVHNITAGFSLFSMSNVKILGNDSNYDNSSYISNFVNQQTQVTVSQVQICSNVMSASVNNQLLLIFSAPIIRECQSICDASSYYTYGICQTDLTNSQLIANFTFLCVTPFEFDGEQCICGYGYMLNGSTCVDIVLTLTNIQKSLGDTQINDKVQAAMVKLNLSIIDVNNTANANIASLANEIQQYNIITDQNIIGNTSQLQNSILAIIQQLDQNIASNSSVLVSALLVTNSNVQSLVNTSKSLNQSIIDQNASFMNIINSLNTSILNTNAAVSANFSSVDSQFNQTNISLSNQNATILQMQNTINDLQNQIIASSIDQETQDTEIFNFNIAEFVCQQQSFVQQFDIQSVTHNIQLSNFSNSFVFETASVNNAFIDIADFSLQTGFQLYKSQSYFYNLKVQLGSQSTGSGSIISDSSMKLLVSVTIQSKASTSVSVTASNQLNLVQKTSVGSNIRELLININFDTVSSGNLTLIGSASGSLNINKYQVLGKYFTTQQLSLCVLITLNAQVYIYQVNFKPSQIQLGNQSSYLLSYVELSFVQFKQVTLSVGVDQTSTNLLSKTISSAANKFQYGGFINNVYTSQVIILNIVSKQFLTHQTQFISNVGQMIGSTFQDSFISISNLCQTGYDATVSGQQITVSGLIGSIGGKLSINNANINIIFSGSASFFNIGTVGIISPSSQNATFVNIDVVFTSSSKSAHDSAEGNISALVGQSNCKKLVVNSSTFSNISIVAATNISVLVGSSVNSNVVVNEISFGNISLAAISSVNNNNIGTVFGSAYNSNLQSLQLTINGTNISSQLAYAINLGGVIGYQYFGNISVIQSKVTNLYINGSSQYLAIVSGFSAGIYNVTRNIFIDLKLQYSSLYSLSQIRASCTGGFIGLFEYSDLQIQNCSIDDLFVDSQSQLGEGVSGGFAACAQILNTINISEVQLSNSLIYCNSRYPKSGGIVALGFQVIMEMRQSKVLYTTVQSSDELYCNQTIPYYLKAMWGLSSGFISQFSDSIIQLFEVMLLNSTISTNGSTNATGAGISAYILRSNFTASFISVINTQIFALSKLESSYAAGICGKLLGSQNISYLNSIRVMLANITSISTITSYAGGINAHIYNINDTTSKANVQMTNIQANNIDITIYQTGGSNIGGINGITEYSNSNLTFCTVQNTKLTSINNGAIYLGGLVGKYQLTNSSILNSVVLNSNLSSTIYIADSVVGGAIGFYLNSNVTLFDTNVSNLILISISQGAAYASSLIGAAQAYNQNKLIIQNSNTYSINIQQTGVRKYENFAVYYQTRGMTQIITSIQNSQSLGFSTYNGAPVANCVLQIKNDGVNYIITDNAC</sequence>
<comment type="caution">
    <text evidence="1">The sequence shown here is derived from an EMBL/GenBank/DDBJ whole genome shotgun (WGS) entry which is preliminary data.</text>
</comment>
<organism evidence="1">
    <name type="scientific">Hexamita inflata</name>
    <dbReference type="NCBI Taxonomy" id="28002"/>
    <lineage>
        <taxon>Eukaryota</taxon>
        <taxon>Metamonada</taxon>
        <taxon>Diplomonadida</taxon>
        <taxon>Hexamitidae</taxon>
        <taxon>Hexamitinae</taxon>
        <taxon>Hexamita</taxon>
    </lineage>
</organism>
<name>A0AA86PAH2_9EUKA</name>
<evidence type="ECO:0000313" key="2">
    <source>
        <dbReference type="EMBL" id="CAL6020071.1"/>
    </source>
</evidence>
<keyword evidence="3" id="KW-1185">Reference proteome</keyword>
<dbReference type="EMBL" id="CAXDID020000084">
    <property type="protein sequence ID" value="CAL6020071.1"/>
    <property type="molecule type" value="Genomic_DNA"/>
</dbReference>
<reference evidence="2 3" key="2">
    <citation type="submission" date="2024-07" db="EMBL/GenBank/DDBJ databases">
        <authorList>
            <person name="Akdeniz Z."/>
        </authorList>
    </citation>
    <scope>NUCLEOTIDE SEQUENCE [LARGE SCALE GENOMIC DNA]</scope>
</reference>
<evidence type="ECO:0000313" key="1">
    <source>
        <dbReference type="EMBL" id="CAI9934995.1"/>
    </source>
</evidence>
<evidence type="ECO:0000313" key="3">
    <source>
        <dbReference type="Proteomes" id="UP001642409"/>
    </source>
</evidence>
<dbReference type="Proteomes" id="UP001642409">
    <property type="component" value="Unassembled WGS sequence"/>
</dbReference>
<gene>
    <name evidence="1" type="ORF">HINF_LOCUS22640</name>
    <name evidence="2" type="ORF">HINF_LOCUS27255</name>
</gene>
<protein>
    <submittedName>
        <fullName evidence="2">Hypothetical_protein</fullName>
    </submittedName>
</protein>
<proteinExistence type="predicted"/>
<accession>A0AA86PAH2</accession>
<reference evidence="1" key="1">
    <citation type="submission" date="2023-06" db="EMBL/GenBank/DDBJ databases">
        <authorList>
            <person name="Kurt Z."/>
        </authorList>
    </citation>
    <scope>NUCLEOTIDE SEQUENCE</scope>
</reference>
<dbReference type="EMBL" id="CATOUU010000590">
    <property type="protein sequence ID" value="CAI9934995.1"/>
    <property type="molecule type" value="Genomic_DNA"/>
</dbReference>